<evidence type="ECO:0000256" key="1">
    <source>
        <dbReference type="ARBA" id="ARBA00004202"/>
    </source>
</evidence>
<accession>A0ABN2STU5</accession>
<evidence type="ECO:0000256" key="3">
    <source>
        <dbReference type="ARBA" id="ARBA00022475"/>
    </source>
</evidence>
<keyword evidence="5" id="KW-0777">Teichoic acid biosynthesis</keyword>
<evidence type="ECO:0000256" key="4">
    <source>
        <dbReference type="ARBA" id="ARBA00022679"/>
    </source>
</evidence>
<dbReference type="EMBL" id="BAAAOH010000001">
    <property type="protein sequence ID" value="GAA1992267.1"/>
    <property type="molecule type" value="Genomic_DNA"/>
</dbReference>
<comment type="similarity">
    <text evidence="2">Belongs to the CDP-glycerol glycerophosphotransferase family.</text>
</comment>
<gene>
    <name evidence="7" type="ORF">GCM10009777_29670</name>
</gene>
<evidence type="ECO:0000313" key="8">
    <source>
        <dbReference type="Proteomes" id="UP001500326"/>
    </source>
</evidence>
<evidence type="ECO:0000256" key="2">
    <source>
        <dbReference type="ARBA" id="ARBA00010488"/>
    </source>
</evidence>
<evidence type="ECO:0000256" key="6">
    <source>
        <dbReference type="ARBA" id="ARBA00023136"/>
    </source>
</evidence>
<keyword evidence="4" id="KW-0808">Transferase</keyword>
<keyword evidence="3" id="KW-1003">Cell membrane</keyword>
<evidence type="ECO:0000256" key="5">
    <source>
        <dbReference type="ARBA" id="ARBA00022944"/>
    </source>
</evidence>
<dbReference type="Gene3D" id="3.40.50.12580">
    <property type="match status" value="1"/>
</dbReference>
<dbReference type="Pfam" id="PF04464">
    <property type="entry name" value="Glyphos_transf"/>
    <property type="match status" value="1"/>
</dbReference>
<dbReference type="Proteomes" id="UP001500326">
    <property type="component" value="Unassembled WGS sequence"/>
</dbReference>
<sequence length="483" mass="53310">MTDARFTTDGPTLILTGDGPRPASVELVGPRARVVGVVTGRTKTWTAVLTLRAARWGFAELPLPVGEYDLRITAAEGAPIELPSPIPLSQLGTLRAEIDGASVRIGPPIDPAYDSGEGQDALERRYATRPGGLENAVFFESFYGRNASCNPLAIDRELARRAPGLTRYWSVVDLSVAVPEGATPVVDGSPEWWRARGSARLLVVNDWLRRRFARRTGQVVLQTWHGTPLKRLALHRPGFDPRRMAAVLRESRRWNVLLAQNPYAARILGKAYAFLRRPIWVEGYPRNDVLTTGNGDATRRALGIRPGERVLLYAPTWRDDRSEIVDFVDPVALAAAADAVVLVRGHSRTLPQGRDAEGPRVIDVTGYPDTSLLLLVADALITDYSSVMFDFSVTGKPMYFLVPDMEHYRGELRGFYFDLASHAPGPVVRTQDELIAAMVDGDPSAHAESYRVWREKFNARDDGHAAERVVSRILDQGFIDPTG</sequence>
<dbReference type="PANTHER" id="PTHR37316">
    <property type="entry name" value="TEICHOIC ACID GLYCEROL-PHOSPHATE PRIMASE"/>
    <property type="match status" value="1"/>
</dbReference>
<dbReference type="InterPro" id="IPR051612">
    <property type="entry name" value="Teichoic_Acid_Biosynth"/>
</dbReference>
<reference evidence="7 8" key="1">
    <citation type="journal article" date="2019" name="Int. J. Syst. Evol. Microbiol.">
        <title>The Global Catalogue of Microorganisms (GCM) 10K type strain sequencing project: providing services to taxonomists for standard genome sequencing and annotation.</title>
        <authorList>
            <consortium name="The Broad Institute Genomics Platform"/>
            <consortium name="The Broad Institute Genome Sequencing Center for Infectious Disease"/>
            <person name="Wu L."/>
            <person name="Ma J."/>
        </authorList>
    </citation>
    <scope>NUCLEOTIDE SEQUENCE [LARGE SCALE GENOMIC DNA]</scope>
    <source>
        <strain evidence="7 8">JCM 14902</strain>
    </source>
</reference>
<dbReference type="InterPro" id="IPR007554">
    <property type="entry name" value="Glycerophosphate_synth"/>
</dbReference>
<dbReference type="PANTHER" id="PTHR37316:SF3">
    <property type="entry name" value="TEICHOIC ACID GLYCEROL-PHOSPHATE TRANSFERASE"/>
    <property type="match status" value="1"/>
</dbReference>
<proteinExistence type="inferred from homology"/>
<name>A0ABN2STU5_9MICO</name>
<comment type="subcellular location">
    <subcellularLocation>
        <location evidence="1">Cell membrane</location>
        <topology evidence="1">Peripheral membrane protein</topology>
    </subcellularLocation>
</comment>
<dbReference type="SUPFAM" id="SSF53756">
    <property type="entry name" value="UDP-Glycosyltransferase/glycogen phosphorylase"/>
    <property type="match status" value="1"/>
</dbReference>
<evidence type="ECO:0008006" key="9">
    <source>
        <dbReference type="Google" id="ProtNLM"/>
    </source>
</evidence>
<dbReference type="Gene3D" id="3.40.50.11820">
    <property type="match status" value="1"/>
</dbReference>
<dbReference type="InterPro" id="IPR043148">
    <property type="entry name" value="TagF_C"/>
</dbReference>
<keyword evidence="6" id="KW-0472">Membrane</keyword>
<keyword evidence="8" id="KW-1185">Reference proteome</keyword>
<dbReference type="InterPro" id="IPR043149">
    <property type="entry name" value="TagF_N"/>
</dbReference>
<protein>
    <recommendedName>
        <fullName evidence="9">Glycosyl/glycerophosphate transferase</fullName>
    </recommendedName>
</protein>
<dbReference type="RefSeq" id="WP_344063881.1">
    <property type="nucleotide sequence ID" value="NZ_BAAAOH010000001.1"/>
</dbReference>
<organism evidence="7 8">
    <name type="scientific">Microbacterium pumilum</name>
    <dbReference type="NCBI Taxonomy" id="344165"/>
    <lineage>
        <taxon>Bacteria</taxon>
        <taxon>Bacillati</taxon>
        <taxon>Actinomycetota</taxon>
        <taxon>Actinomycetes</taxon>
        <taxon>Micrococcales</taxon>
        <taxon>Microbacteriaceae</taxon>
        <taxon>Microbacterium</taxon>
    </lineage>
</organism>
<evidence type="ECO:0000313" key="7">
    <source>
        <dbReference type="EMBL" id="GAA1992267.1"/>
    </source>
</evidence>
<comment type="caution">
    <text evidence="7">The sequence shown here is derived from an EMBL/GenBank/DDBJ whole genome shotgun (WGS) entry which is preliminary data.</text>
</comment>